<dbReference type="AlphaFoldDB" id="A0A8H9G0G2"/>
<organism evidence="1 2">
    <name type="scientific">Sphingobacterium cellulitidis</name>
    <dbReference type="NCBI Taxonomy" id="1768011"/>
    <lineage>
        <taxon>Bacteria</taxon>
        <taxon>Pseudomonadati</taxon>
        <taxon>Bacteroidota</taxon>
        <taxon>Sphingobacteriia</taxon>
        <taxon>Sphingobacteriales</taxon>
        <taxon>Sphingobacteriaceae</taxon>
        <taxon>Sphingobacterium</taxon>
    </lineage>
</organism>
<accession>A0A8H9G0G2</accession>
<evidence type="ECO:0000313" key="2">
    <source>
        <dbReference type="Proteomes" id="UP000614460"/>
    </source>
</evidence>
<proteinExistence type="predicted"/>
<dbReference type="Proteomes" id="UP000614460">
    <property type="component" value="Unassembled WGS sequence"/>
</dbReference>
<gene>
    <name evidence="1" type="ORF">GCM10011516_11990</name>
</gene>
<evidence type="ECO:0000313" key="1">
    <source>
        <dbReference type="EMBL" id="GGE15819.1"/>
    </source>
</evidence>
<keyword evidence="2" id="KW-1185">Reference proteome</keyword>
<dbReference type="EMBL" id="BMKM01000002">
    <property type="protein sequence ID" value="GGE15819.1"/>
    <property type="molecule type" value="Genomic_DNA"/>
</dbReference>
<sequence>MLISTQYSFGQLGTVKNNFFGHLEFNSADGRYTATLEKNFFNGLEFSDNARNTVTFEKNYLDRHMSGILSDNEMKVDFLKYLVRKYIRESGYRASHEIDILGKEIFEDNRGNSVESGVDIFGHEYYAEEGENGSISIKRNLDKSLTYTRNKFTATLKKDIFGVWVYNDNESGKIEFNQAAWNKMLERHRNERSILLFLVRQLTAFNQNEYYSDF</sequence>
<name>A0A8H9G0G2_9SPHI</name>
<protein>
    <submittedName>
        <fullName evidence="1">Uncharacterized protein</fullName>
    </submittedName>
</protein>
<comment type="caution">
    <text evidence="1">The sequence shown here is derived from an EMBL/GenBank/DDBJ whole genome shotgun (WGS) entry which is preliminary data.</text>
</comment>
<reference evidence="1" key="1">
    <citation type="journal article" date="2014" name="Int. J. Syst. Evol. Microbiol.">
        <title>Complete genome sequence of Corynebacterium casei LMG S-19264T (=DSM 44701T), isolated from a smear-ripened cheese.</title>
        <authorList>
            <consortium name="US DOE Joint Genome Institute (JGI-PGF)"/>
            <person name="Walter F."/>
            <person name="Albersmeier A."/>
            <person name="Kalinowski J."/>
            <person name="Ruckert C."/>
        </authorList>
    </citation>
    <scope>NUCLEOTIDE SEQUENCE</scope>
    <source>
        <strain evidence="1">CGMCC 1.15966</strain>
    </source>
</reference>
<reference evidence="1" key="2">
    <citation type="submission" date="2020-09" db="EMBL/GenBank/DDBJ databases">
        <authorList>
            <person name="Sun Q."/>
            <person name="Zhou Y."/>
        </authorList>
    </citation>
    <scope>NUCLEOTIDE SEQUENCE</scope>
    <source>
        <strain evidence="1">CGMCC 1.15966</strain>
    </source>
</reference>